<comment type="caution">
    <text evidence="8">The sequence shown here is derived from an EMBL/GenBank/DDBJ whole genome shotgun (WGS) entry which is preliminary data.</text>
</comment>
<dbReference type="Pfam" id="PF01885">
    <property type="entry name" value="PTS_2-RNA"/>
    <property type="match status" value="1"/>
</dbReference>
<name>A0A8H5GBR6_9AGAR</name>
<sequence length="357" mass="39120">MVILSRIYTRLPTDLRGSFHQSSPLSALPWRLQTSSIQNYTRTKALFPKSWRSLKMSESIESTAQAFSSTTSTQAKPKKNKQKQGSKSGGKPSSDGSGNKGAKGGGNHSRPRGMDRDSPEVRLSRTLSWILRHGAASEGIPMRPDGFVKVEDILRNSRIQTFGLTSDQLKDIVRDNAKQRFSLMLELADGTIVGYAAVEGDGSAEGGVWWIKANQGHSISTIKVEMKPILVLEDIPSKLAVHGTTRNAWNIIQKEGLYKMKRNHIHLAQGVGGDNVISGMRKSSQILIFIDIQKALDAGIKFELSDNGVVLTEGDERGYLKPDYFSRVEDARTRQAVGGWEGSGPIDSEAVVTEPTV</sequence>
<feature type="compositionally biased region" description="Basic and acidic residues" evidence="7">
    <location>
        <begin position="112"/>
        <end position="121"/>
    </location>
</feature>
<evidence type="ECO:0000256" key="1">
    <source>
        <dbReference type="ARBA" id="ARBA00003343"/>
    </source>
</evidence>
<evidence type="ECO:0000313" key="9">
    <source>
        <dbReference type="Proteomes" id="UP000559027"/>
    </source>
</evidence>
<dbReference type="OrthoDB" id="419694at2759"/>
<organism evidence="8 9">
    <name type="scientific">Leucocoprinus leucothites</name>
    <dbReference type="NCBI Taxonomy" id="201217"/>
    <lineage>
        <taxon>Eukaryota</taxon>
        <taxon>Fungi</taxon>
        <taxon>Dikarya</taxon>
        <taxon>Basidiomycota</taxon>
        <taxon>Agaricomycotina</taxon>
        <taxon>Agaricomycetes</taxon>
        <taxon>Agaricomycetidae</taxon>
        <taxon>Agaricales</taxon>
        <taxon>Agaricineae</taxon>
        <taxon>Agaricaceae</taxon>
        <taxon>Leucocoprinus</taxon>
    </lineage>
</organism>
<keyword evidence="9" id="KW-1185">Reference proteome</keyword>
<dbReference type="PANTHER" id="PTHR12684:SF2">
    <property type="entry name" value="TRNA 2'-PHOSPHOTRANSFERASE 1"/>
    <property type="match status" value="1"/>
</dbReference>
<gene>
    <name evidence="8" type="ORF">D9756_002684</name>
</gene>
<dbReference type="Proteomes" id="UP000559027">
    <property type="component" value="Unassembled WGS sequence"/>
</dbReference>
<dbReference type="EMBL" id="JAACJO010000002">
    <property type="protein sequence ID" value="KAF5362102.1"/>
    <property type="molecule type" value="Genomic_DNA"/>
</dbReference>
<dbReference type="InterPro" id="IPR042081">
    <property type="entry name" value="RNA_2'-PTrans_C"/>
</dbReference>
<evidence type="ECO:0000256" key="7">
    <source>
        <dbReference type="SAM" id="MobiDB-lite"/>
    </source>
</evidence>
<keyword evidence="5" id="KW-0520">NAD</keyword>
<dbReference type="Gene3D" id="1.10.10.970">
    <property type="entry name" value="RNA 2'-phosphotransferase, Tpt1/KptA family, N-terminal domain"/>
    <property type="match status" value="1"/>
</dbReference>
<dbReference type="InterPro" id="IPR002745">
    <property type="entry name" value="Ptrans_KptA/Tpt1"/>
</dbReference>
<dbReference type="Gene3D" id="3.20.170.30">
    <property type="match status" value="1"/>
</dbReference>
<keyword evidence="4" id="KW-0808">Transferase</keyword>
<evidence type="ECO:0000256" key="5">
    <source>
        <dbReference type="ARBA" id="ARBA00023027"/>
    </source>
</evidence>
<dbReference type="GO" id="GO:0000215">
    <property type="term" value="F:tRNA 2'-phosphotransferase activity"/>
    <property type="evidence" value="ECO:0007669"/>
    <property type="project" value="UniProtKB-EC"/>
</dbReference>
<evidence type="ECO:0000256" key="6">
    <source>
        <dbReference type="ARBA" id="ARBA00047949"/>
    </source>
</evidence>
<comment type="function">
    <text evidence="1">Catalyzes the last step of tRNA splicing, the transfer of the splice junction 2'-phosphate from ligated tRNA to NAD to produce ADP-ribose 1''-2'' cyclic phosphate.</text>
</comment>
<reference evidence="8 9" key="1">
    <citation type="journal article" date="2020" name="ISME J.">
        <title>Uncovering the hidden diversity of litter-decomposition mechanisms in mushroom-forming fungi.</title>
        <authorList>
            <person name="Floudas D."/>
            <person name="Bentzer J."/>
            <person name="Ahren D."/>
            <person name="Johansson T."/>
            <person name="Persson P."/>
            <person name="Tunlid A."/>
        </authorList>
    </citation>
    <scope>NUCLEOTIDE SEQUENCE [LARGE SCALE GENOMIC DNA]</scope>
    <source>
        <strain evidence="8 9">CBS 146.42</strain>
    </source>
</reference>
<evidence type="ECO:0000256" key="3">
    <source>
        <dbReference type="ARBA" id="ARBA00012007"/>
    </source>
</evidence>
<evidence type="ECO:0000313" key="8">
    <source>
        <dbReference type="EMBL" id="KAF5362102.1"/>
    </source>
</evidence>
<dbReference type="EC" id="2.7.1.160" evidence="3"/>
<feature type="compositionally biased region" description="Gly residues" evidence="7">
    <location>
        <begin position="98"/>
        <end position="107"/>
    </location>
</feature>
<dbReference type="SUPFAM" id="SSF56399">
    <property type="entry name" value="ADP-ribosylation"/>
    <property type="match status" value="1"/>
</dbReference>
<feature type="compositionally biased region" description="Low complexity" evidence="7">
    <location>
        <begin position="65"/>
        <end position="75"/>
    </location>
</feature>
<accession>A0A8H5GBR6</accession>
<feature type="region of interest" description="Disordered" evidence="7">
    <location>
        <begin position="65"/>
        <end position="121"/>
    </location>
</feature>
<feature type="compositionally biased region" description="Low complexity" evidence="7">
    <location>
        <begin position="85"/>
        <end position="97"/>
    </location>
</feature>
<dbReference type="InterPro" id="IPR042080">
    <property type="entry name" value="RNA_2'-PTrans_N"/>
</dbReference>
<proteinExistence type="inferred from homology"/>
<dbReference type="PANTHER" id="PTHR12684">
    <property type="entry name" value="PUTATIVE PHOSPHOTRANSFERASE"/>
    <property type="match status" value="1"/>
</dbReference>
<protein>
    <recommendedName>
        <fullName evidence="3">2'-phosphotransferase</fullName>
        <ecNumber evidence="3">2.7.1.160</ecNumber>
    </recommendedName>
</protein>
<evidence type="ECO:0000256" key="2">
    <source>
        <dbReference type="ARBA" id="ARBA00009836"/>
    </source>
</evidence>
<dbReference type="GO" id="GO:0006388">
    <property type="term" value="P:tRNA splicing, via endonucleolytic cleavage and ligation"/>
    <property type="evidence" value="ECO:0007669"/>
    <property type="project" value="TreeGrafter"/>
</dbReference>
<evidence type="ECO:0000256" key="4">
    <source>
        <dbReference type="ARBA" id="ARBA00022679"/>
    </source>
</evidence>
<dbReference type="AlphaFoldDB" id="A0A8H5GBR6"/>
<comment type="catalytic activity">
    <reaction evidence="6">
        <text>2'-phospho-[ligated tRNA] + NAD(+) = mature tRNA + ADP-alpha-D-ribose 1'',2''-cyclic phosphate + nicotinamide</text>
        <dbReference type="Rhea" id="RHEA:23324"/>
        <dbReference type="Rhea" id="RHEA-COMP:11106"/>
        <dbReference type="Rhea" id="RHEA-COMP:11107"/>
        <dbReference type="ChEBI" id="CHEBI:17154"/>
        <dbReference type="ChEBI" id="CHEBI:57540"/>
        <dbReference type="ChEBI" id="CHEBI:76596"/>
        <dbReference type="ChEBI" id="CHEBI:82883"/>
        <dbReference type="ChEBI" id="CHEBI:85027"/>
        <dbReference type="EC" id="2.7.1.160"/>
    </reaction>
</comment>
<comment type="similarity">
    <text evidence="2">Belongs to the KptA/TPT1 family.</text>
</comment>